<feature type="compositionally biased region" description="Basic and acidic residues" evidence="1">
    <location>
        <begin position="591"/>
        <end position="600"/>
    </location>
</feature>
<evidence type="ECO:0000313" key="4">
    <source>
        <dbReference type="Proteomes" id="UP000059188"/>
    </source>
</evidence>
<feature type="transmembrane region" description="Helical" evidence="2">
    <location>
        <begin position="21"/>
        <end position="41"/>
    </location>
</feature>
<evidence type="ECO:0000256" key="1">
    <source>
        <dbReference type="SAM" id="MobiDB-lite"/>
    </source>
</evidence>
<reference evidence="3 4" key="1">
    <citation type="submission" date="2014-11" db="EMBL/GenBank/DDBJ databases">
        <authorList>
            <person name="Wibberg Daniel"/>
        </authorList>
    </citation>
    <scope>NUCLEOTIDE SEQUENCE [LARGE SCALE GENOMIC DNA]</scope>
    <source>
        <strain evidence="3">Rhizoctonia solani AG1-IB 7/3/14</strain>
    </source>
</reference>
<accession>A0A0B7F8Y1</accession>
<dbReference type="STRING" id="1108050.A0A0B7F8Y1"/>
<gene>
    <name evidence="3" type="ORF">RSOLAG1IB_06336</name>
</gene>
<evidence type="ECO:0000256" key="2">
    <source>
        <dbReference type="SAM" id="Phobius"/>
    </source>
</evidence>
<name>A0A0B7F8Y1_THACB</name>
<keyword evidence="4" id="KW-1185">Reference proteome</keyword>
<organism evidence="3 4">
    <name type="scientific">Thanatephorus cucumeris (strain AG1-IB / isolate 7/3/14)</name>
    <name type="common">Lettuce bottom rot fungus</name>
    <name type="synonym">Rhizoctonia solani</name>
    <dbReference type="NCBI Taxonomy" id="1108050"/>
    <lineage>
        <taxon>Eukaryota</taxon>
        <taxon>Fungi</taxon>
        <taxon>Dikarya</taxon>
        <taxon>Basidiomycota</taxon>
        <taxon>Agaricomycotina</taxon>
        <taxon>Agaricomycetes</taxon>
        <taxon>Cantharellales</taxon>
        <taxon>Ceratobasidiaceae</taxon>
        <taxon>Rhizoctonia</taxon>
        <taxon>Rhizoctonia solani AG-1</taxon>
    </lineage>
</organism>
<evidence type="ECO:0000313" key="3">
    <source>
        <dbReference type="EMBL" id="CEL53369.1"/>
    </source>
</evidence>
<feature type="region of interest" description="Disordered" evidence="1">
    <location>
        <begin position="568"/>
        <end position="609"/>
    </location>
</feature>
<feature type="compositionally biased region" description="Polar residues" evidence="1">
    <location>
        <begin position="568"/>
        <end position="590"/>
    </location>
</feature>
<dbReference type="AlphaFoldDB" id="A0A0B7F8Y1"/>
<keyword evidence="2" id="KW-1133">Transmembrane helix</keyword>
<protein>
    <recommendedName>
        <fullName evidence="5">Transmembrane protein</fullName>
    </recommendedName>
</protein>
<dbReference type="Proteomes" id="UP000059188">
    <property type="component" value="Unassembled WGS sequence"/>
</dbReference>
<sequence length="609" mass="68589">MWFHRLSYPKLQIYAIPYITEIFYASSAIVLAILITINIALVGNDVVTELKDTPDFVDAKWWSPGWLPHSMSIPTTPGPCQPLTLPQQSTSIRTNSTLPIFAYTLMNGLGTSRNANGEEQPKWYDAPRYRAEPLKNCTIQNITALINFQDRSHKLTSQIVCSIDSTDPETPPSLKLSTTFSRMANTDLGSDDIVNYISSYTVPQTADISKAQAVLLAQNVTALKMLGVLDAIGSDLLKAMWAQKWAWKIAGRDNDWPDQAVVKWAAKANCTSERKCRTIGQGTEGIDIWYSNTRGSQDFEPEYFTPMNTTMYNYFIAFRDAIYLDLGRFDAETNVFLSNNAFKTHILSDPFLGTIADNVINQTRPGRNPQPYSEKEFWNTCTWGWGCLNGTWTDALLNNNSAAVNITNGLPLASVQTQYSTIIDLKFVCPVFKRKQTGALLVSVFIGTFSMYAVLYGVFLFFAPMFDQKYRRKHGYKEVLYDTEDYEATRYHHPPCHPSPRSASPYATIFDVPAMAHNNPEPINRYDPVPDHIFIRTPRKEEELPQGACTLGAPGVYTPKFDVKTLPTSARSSQFSLNPTVSRDTLNTTHAMRDRREQDRSVLSPRSLV</sequence>
<dbReference type="OrthoDB" id="3001227at2759"/>
<evidence type="ECO:0008006" key="5">
    <source>
        <dbReference type="Google" id="ProtNLM"/>
    </source>
</evidence>
<dbReference type="EMBL" id="LN679111">
    <property type="protein sequence ID" value="CEL53369.1"/>
    <property type="molecule type" value="Genomic_DNA"/>
</dbReference>
<feature type="transmembrane region" description="Helical" evidence="2">
    <location>
        <begin position="439"/>
        <end position="463"/>
    </location>
</feature>
<keyword evidence="2" id="KW-0472">Membrane</keyword>
<keyword evidence="2" id="KW-0812">Transmembrane</keyword>
<proteinExistence type="predicted"/>